<dbReference type="OrthoDB" id="9784774at2"/>
<dbReference type="GO" id="GO:0003824">
    <property type="term" value="F:catalytic activity"/>
    <property type="evidence" value="ECO:0007669"/>
    <property type="project" value="InterPro"/>
</dbReference>
<dbReference type="KEGG" id="ccel:CCDG5_0565"/>
<dbReference type="CDD" id="cd01276">
    <property type="entry name" value="PKCI_related"/>
    <property type="match status" value="1"/>
</dbReference>
<feature type="active site" description="Tele-AMP-histidine intermediate" evidence="1">
    <location>
        <position position="99"/>
    </location>
</feature>
<dbReference type="AlphaFoldDB" id="A0A078KJ97"/>
<dbReference type="InterPro" id="IPR019808">
    <property type="entry name" value="Histidine_triad_CS"/>
</dbReference>
<protein>
    <recommendedName>
        <fullName evidence="4">HIT domain-containing protein</fullName>
    </recommendedName>
</protein>
<name>A0A078KJ97_9FIRM</name>
<dbReference type="PROSITE" id="PS00892">
    <property type="entry name" value="HIT_1"/>
    <property type="match status" value="1"/>
</dbReference>
<evidence type="ECO:0000256" key="2">
    <source>
        <dbReference type="PIRSR" id="PIRSR601310-3"/>
    </source>
</evidence>
<feature type="domain" description="HIT" evidence="4">
    <location>
        <begin position="5"/>
        <end position="113"/>
    </location>
</feature>
<dbReference type="InterPro" id="IPR001310">
    <property type="entry name" value="Histidine_triad_HIT"/>
</dbReference>
<reference evidence="6" key="1">
    <citation type="submission" date="2014-07" db="EMBL/GenBank/DDBJ databases">
        <authorList>
            <person name="Wibberg D."/>
        </authorList>
    </citation>
    <scope>NUCLEOTIDE SEQUENCE [LARGE SCALE GENOMIC DNA]</scope>
    <source>
        <strain evidence="6">DG5</strain>
    </source>
</reference>
<dbReference type="PROSITE" id="PS51084">
    <property type="entry name" value="HIT_2"/>
    <property type="match status" value="1"/>
</dbReference>
<dbReference type="Gene3D" id="3.30.428.10">
    <property type="entry name" value="HIT-like"/>
    <property type="match status" value="1"/>
</dbReference>
<evidence type="ECO:0000259" key="4">
    <source>
        <dbReference type="PROSITE" id="PS51084"/>
    </source>
</evidence>
<evidence type="ECO:0000313" key="6">
    <source>
        <dbReference type="Proteomes" id="UP000032431"/>
    </source>
</evidence>
<dbReference type="HOGENOM" id="CLU_056776_8_1_9"/>
<evidence type="ECO:0000256" key="1">
    <source>
        <dbReference type="PIRSR" id="PIRSR601310-1"/>
    </source>
</evidence>
<dbReference type="Proteomes" id="UP000032431">
    <property type="component" value="Chromosome I"/>
</dbReference>
<proteinExistence type="predicted"/>
<keyword evidence="6" id="KW-1185">Reference proteome</keyword>
<accession>A0A078KJ97</accession>
<organism evidence="5 6">
    <name type="scientific">[Clostridium] cellulosi</name>
    <dbReference type="NCBI Taxonomy" id="29343"/>
    <lineage>
        <taxon>Bacteria</taxon>
        <taxon>Bacillati</taxon>
        <taxon>Bacillota</taxon>
        <taxon>Clostridia</taxon>
        <taxon>Eubacteriales</taxon>
        <taxon>Oscillospiraceae</taxon>
        <taxon>Oscillospiraceae incertae sedis</taxon>
    </lineage>
</organism>
<dbReference type="STRING" id="29343.CCDG5_0565"/>
<dbReference type="InterPro" id="IPR036265">
    <property type="entry name" value="HIT-like_sf"/>
</dbReference>
<dbReference type="SUPFAM" id="SSF54197">
    <property type="entry name" value="HIT-like"/>
    <property type="match status" value="1"/>
</dbReference>
<dbReference type="InterPro" id="IPR011146">
    <property type="entry name" value="HIT-like"/>
</dbReference>
<dbReference type="EMBL" id="LM995447">
    <property type="protein sequence ID" value="CDZ23696.1"/>
    <property type="molecule type" value="Genomic_DNA"/>
</dbReference>
<evidence type="ECO:0000313" key="5">
    <source>
        <dbReference type="EMBL" id="CDZ23696.1"/>
    </source>
</evidence>
<dbReference type="Pfam" id="PF01230">
    <property type="entry name" value="HIT"/>
    <property type="match status" value="1"/>
</dbReference>
<evidence type="ECO:0000256" key="3">
    <source>
        <dbReference type="PROSITE-ProRule" id="PRU00464"/>
    </source>
</evidence>
<sequence>MDDCLFCKIVAGEIPSKTVYEDDLVKAFYDINPCAPVHFLVIPKTHIPSVNGINAENSAVVSHIFEVIARLAKEMKLDAGYRVVTNCGKAAGQTVQHLHFHVIAGRDLTLTMG</sequence>
<feature type="short sequence motif" description="Histidine triad motif" evidence="2 3">
    <location>
        <begin position="97"/>
        <end position="101"/>
    </location>
</feature>
<dbReference type="PANTHER" id="PTHR23089">
    <property type="entry name" value="HISTIDINE TRIAD HIT PROTEIN"/>
    <property type="match status" value="1"/>
</dbReference>
<dbReference type="PRINTS" id="PR00332">
    <property type="entry name" value="HISTRIAD"/>
</dbReference>
<gene>
    <name evidence="5" type="ORF">CCDG5_0565</name>
</gene>
<dbReference type="PATRIC" id="fig|29343.3.peg.584"/>